<dbReference type="InterPro" id="IPR001509">
    <property type="entry name" value="Epimerase_deHydtase"/>
</dbReference>
<gene>
    <name evidence="2" type="ORF">ACFOZ4_40040</name>
</gene>
<keyword evidence="3" id="KW-1185">Reference proteome</keyword>
<feature type="domain" description="NAD-dependent epimerase/dehydratase" evidence="1">
    <location>
        <begin position="3"/>
        <end position="199"/>
    </location>
</feature>
<dbReference type="RefSeq" id="WP_253756029.1">
    <property type="nucleotide sequence ID" value="NZ_JAMZDZ010000001.1"/>
</dbReference>
<dbReference type="Pfam" id="PF01370">
    <property type="entry name" value="Epimerase"/>
    <property type="match status" value="1"/>
</dbReference>
<evidence type="ECO:0000313" key="3">
    <source>
        <dbReference type="Proteomes" id="UP001595816"/>
    </source>
</evidence>
<accession>A0ABV8M2A7</accession>
<dbReference type="Proteomes" id="UP001595816">
    <property type="component" value="Unassembled WGS sequence"/>
</dbReference>
<evidence type="ECO:0000259" key="1">
    <source>
        <dbReference type="Pfam" id="PF01370"/>
    </source>
</evidence>
<dbReference type="Gene3D" id="3.40.50.720">
    <property type="entry name" value="NAD(P)-binding Rossmann-like Domain"/>
    <property type="match status" value="1"/>
</dbReference>
<dbReference type="InterPro" id="IPR051783">
    <property type="entry name" value="NAD(P)-dependent_oxidoreduct"/>
</dbReference>
<dbReference type="InterPro" id="IPR036291">
    <property type="entry name" value="NAD(P)-bd_dom_sf"/>
</dbReference>
<dbReference type="PANTHER" id="PTHR48079:SF6">
    <property type="entry name" value="NAD(P)-BINDING DOMAIN-CONTAINING PROTEIN-RELATED"/>
    <property type="match status" value="1"/>
</dbReference>
<proteinExistence type="predicted"/>
<dbReference type="EMBL" id="JBHSAY010000034">
    <property type="protein sequence ID" value="MFC4136834.1"/>
    <property type="molecule type" value="Genomic_DNA"/>
</dbReference>
<sequence>MKVLVIGATGYIGSAVARKLRERGHEVVALTREAAAGSAYEVRIGDLTRPETLVAAIGDDIDAVVNAATSSGDQAADEAATAALIDALAGRVLVQTSGIWVLGQTGREPVDESAPTNPLPIVSYRPLIEQQVLAAADRGVRSVVIRPGIVYGRDGGIPALLLNLARKHGVGRYFGSPATRWPMVHVDDLADLYALAVESAPAGTLLHGVDEPAVSVAALAAATDLAAGGIGRAELWLRPDAAATLGEPFADALALDQAVSGERARALLGWQPAARYAVRDLHN</sequence>
<organism evidence="2 3">
    <name type="scientific">Hamadaea flava</name>
    <dbReference type="NCBI Taxonomy" id="1742688"/>
    <lineage>
        <taxon>Bacteria</taxon>
        <taxon>Bacillati</taxon>
        <taxon>Actinomycetota</taxon>
        <taxon>Actinomycetes</taxon>
        <taxon>Micromonosporales</taxon>
        <taxon>Micromonosporaceae</taxon>
        <taxon>Hamadaea</taxon>
    </lineage>
</organism>
<reference evidence="3" key="1">
    <citation type="journal article" date="2019" name="Int. J. Syst. Evol. Microbiol.">
        <title>The Global Catalogue of Microorganisms (GCM) 10K type strain sequencing project: providing services to taxonomists for standard genome sequencing and annotation.</title>
        <authorList>
            <consortium name="The Broad Institute Genomics Platform"/>
            <consortium name="The Broad Institute Genome Sequencing Center for Infectious Disease"/>
            <person name="Wu L."/>
            <person name="Ma J."/>
        </authorList>
    </citation>
    <scope>NUCLEOTIDE SEQUENCE [LARGE SCALE GENOMIC DNA]</scope>
    <source>
        <strain evidence="3">CGMCC 4.7289</strain>
    </source>
</reference>
<name>A0ABV8M2A7_9ACTN</name>
<dbReference type="PANTHER" id="PTHR48079">
    <property type="entry name" value="PROTEIN YEEZ"/>
    <property type="match status" value="1"/>
</dbReference>
<comment type="caution">
    <text evidence="2">The sequence shown here is derived from an EMBL/GenBank/DDBJ whole genome shotgun (WGS) entry which is preliminary data.</text>
</comment>
<dbReference type="SUPFAM" id="SSF51735">
    <property type="entry name" value="NAD(P)-binding Rossmann-fold domains"/>
    <property type="match status" value="1"/>
</dbReference>
<protein>
    <submittedName>
        <fullName evidence="2">NAD-dependent epimerase/dehydratase family protein</fullName>
    </submittedName>
</protein>
<evidence type="ECO:0000313" key="2">
    <source>
        <dbReference type="EMBL" id="MFC4136834.1"/>
    </source>
</evidence>